<accession>A0A0G0YTC0</accession>
<gene>
    <name evidence="2" type="ORF">UU67_C0038G0013</name>
</gene>
<comment type="caution">
    <text evidence="2">The sequence shown here is derived from an EMBL/GenBank/DDBJ whole genome shotgun (WGS) entry which is preliminary data.</text>
</comment>
<dbReference type="AlphaFoldDB" id="A0A0G0YTC0"/>
<dbReference type="SUPFAM" id="SSF143011">
    <property type="entry name" value="RelE-like"/>
    <property type="match status" value="1"/>
</dbReference>
<dbReference type="EMBL" id="LCBN01000038">
    <property type="protein sequence ID" value="KKS12896.1"/>
    <property type="molecule type" value="Genomic_DNA"/>
</dbReference>
<proteinExistence type="predicted"/>
<organism evidence="2 3">
    <name type="scientific">Candidatus Daviesbacteria bacterium GW2011_GWB1_41_5</name>
    <dbReference type="NCBI Taxonomy" id="1618429"/>
    <lineage>
        <taxon>Bacteria</taxon>
        <taxon>Candidatus Daviesiibacteriota</taxon>
    </lineage>
</organism>
<dbReference type="InterPro" id="IPR007712">
    <property type="entry name" value="RelE/ParE_toxin"/>
</dbReference>
<dbReference type="Gene3D" id="3.30.2310.20">
    <property type="entry name" value="RelE-like"/>
    <property type="match status" value="1"/>
</dbReference>
<evidence type="ECO:0000256" key="1">
    <source>
        <dbReference type="ARBA" id="ARBA00022649"/>
    </source>
</evidence>
<evidence type="ECO:0000313" key="2">
    <source>
        <dbReference type="EMBL" id="KKS12896.1"/>
    </source>
</evidence>
<reference evidence="2 3" key="1">
    <citation type="journal article" date="2015" name="Nature">
        <title>rRNA introns, odd ribosomes, and small enigmatic genomes across a large radiation of phyla.</title>
        <authorList>
            <person name="Brown C.T."/>
            <person name="Hug L.A."/>
            <person name="Thomas B.C."/>
            <person name="Sharon I."/>
            <person name="Castelle C.J."/>
            <person name="Singh A."/>
            <person name="Wilkins M.J."/>
            <person name="Williams K.H."/>
            <person name="Banfield J.F."/>
        </authorList>
    </citation>
    <scope>NUCLEOTIDE SEQUENCE [LARGE SCALE GENOMIC DNA]</scope>
</reference>
<name>A0A0G0YTC0_9BACT</name>
<dbReference type="InterPro" id="IPR035093">
    <property type="entry name" value="RelE/ParE_toxin_dom_sf"/>
</dbReference>
<evidence type="ECO:0000313" key="3">
    <source>
        <dbReference type="Proteomes" id="UP000034753"/>
    </source>
</evidence>
<dbReference type="Pfam" id="PF05016">
    <property type="entry name" value="ParE_toxin"/>
    <property type="match status" value="1"/>
</dbReference>
<sequence length="86" mass="10297">MIKMYQVNLPSRVRKDLKKLDSRFQRKIILSLRLLQRNPFLGEKMSGEFNGSYRIKIPPIRIIYTPDLKNKIVWIRAIGHRQGIYK</sequence>
<dbReference type="Proteomes" id="UP000034753">
    <property type="component" value="Unassembled WGS sequence"/>
</dbReference>
<protein>
    <submittedName>
        <fullName evidence="2">Plasmid stabilization system</fullName>
    </submittedName>
</protein>
<keyword evidence="1" id="KW-1277">Toxin-antitoxin system</keyword>